<gene>
    <name evidence="9" type="ordered locus">Shew_0597</name>
</gene>
<evidence type="ECO:0000256" key="3">
    <source>
        <dbReference type="ARBA" id="ARBA00022475"/>
    </source>
</evidence>
<dbReference type="KEGG" id="slo:Shew_0597"/>
<protein>
    <submittedName>
        <fullName evidence="9">Major facilitator superfamily MFS_1</fullName>
    </submittedName>
</protein>
<feature type="transmembrane region" description="Helical" evidence="7">
    <location>
        <begin position="345"/>
        <end position="368"/>
    </location>
</feature>
<evidence type="ECO:0000259" key="8">
    <source>
        <dbReference type="PROSITE" id="PS50850"/>
    </source>
</evidence>
<dbReference type="AlphaFoldDB" id="A3QAH1"/>
<feature type="transmembrane region" description="Helical" evidence="7">
    <location>
        <begin position="59"/>
        <end position="81"/>
    </location>
</feature>
<reference evidence="9 10" key="1">
    <citation type="submission" date="2007-03" db="EMBL/GenBank/DDBJ databases">
        <title>Complete sequence of Shewanella loihica PV-4.</title>
        <authorList>
            <consortium name="US DOE Joint Genome Institute"/>
            <person name="Copeland A."/>
            <person name="Lucas S."/>
            <person name="Lapidus A."/>
            <person name="Barry K."/>
            <person name="Detter J.C."/>
            <person name="Glavina del Rio T."/>
            <person name="Hammon N."/>
            <person name="Israni S."/>
            <person name="Dalin E."/>
            <person name="Tice H."/>
            <person name="Pitluck S."/>
            <person name="Chain P."/>
            <person name="Malfatti S."/>
            <person name="Shin M."/>
            <person name="Vergez L."/>
            <person name="Schmutz J."/>
            <person name="Larimer F."/>
            <person name="Land M."/>
            <person name="Hauser L."/>
            <person name="Kyrpides N."/>
            <person name="Mikhailova N."/>
            <person name="Romine M.F."/>
            <person name="Serres G."/>
            <person name="Fredrickson J."/>
            <person name="Tiedje J."/>
            <person name="Richardson P."/>
        </authorList>
    </citation>
    <scope>NUCLEOTIDE SEQUENCE [LARGE SCALE GENOMIC DNA]</scope>
    <source>
        <strain evidence="10">ATCC BAA-1088 / PV-4</strain>
    </source>
</reference>
<dbReference type="HOGENOM" id="CLU_031614_0_0_6"/>
<evidence type="ECO:0000256" key="6">
    <source>
        <dbReference type="ARBA" id="ARBA00023136"/>
    </source>
</evidence>
<evidence type="ECO:0000256" key="1">
    <source>
        <dbReference type="ARBA" id="ARBA00004651"/>
    </source>
</evidence>
<evidence type="ECO:0000256" key="7">
    <source>
        <dbReference type="SAM" id="Phobius"/>
    </source>
</evidence>
<feature type="transmembrane region" description="Helical" evidence="7">
    <location>
        <begin position="35"/>
        <end position="53"/>
    </location>
</feature>
<accession>A3QAH1</accession>
<dbReference type="PROSITE" id="PS50850">
    <property type="entry name" value="MFS"/>
    <property type="match status" value="1"/>
</dbReference>
<proteinExistence type="predicted"/>
<evidence type="ECO:0000313" key="10">
    <source>
        <dbReference type="Proteomes" id="UP000001558"/>
    </source>
</evidence>
<keyword evidence="2" id="KW-0813">Transport</keyword>
<dbReference type="Pfam" id="PF07690">
    <property type="entry name" value="MFS_1"/>
    <property type="match status" value="1"/>
</dbReference>
<keyword evidence="3" id="KW-1003">Cell membrane</keyword>
<feature type="transmembrane region" description="Helical" evidence="7">
    <location>
        <begin position="388"/>
        <end position="411"/>
    </location>
</feature>
<feature type="transmembrane region" description="Helical" evidence="7">
    <location>
        <begin position="252"/>
        <end position="269"/>
    </location>
</feature>
<feature type="transmembrane region" description="Helical" evidence="7">
    <location>
        <begin position="436"/>
        <end position="458"/>
    </location>
</feature>
<evidence type="ECO:0000256" key="4">
    <source>
        <dbReference type="ARBA" id="ARBA00022692"/>
    </source>
</evidence>
<dbReference type="SUPFAM" id="SSF103473">
    <property type="entry name" value="MFS general substrate transporter"/>
    <property type="match status" value="1"/>
</dbReference>
<dbReference type="InterPro" id="IPR020846">
    <property type="entry name" value="MFS_dom"/>
</dbReference>
<dbReference type="GO" id="GO:0022857">
    <property type="term" value="F:transmembrane transporter activity"/>
    <property type="evidence" value="ECO:0007669"/>
    <property type="project" value="InterPro"/>
</dbReference>
<dbReference type="EMBL" id="CP000606">
    <property type="protein sequence ID" value="ABO22469.1"/>
    <property type="molecule type" value="Genomic_DNA"/>
</dbReference>
<dbReference type="Gene3D" id="1.20.1250.20">
    <property type="entry name" value="MFS general substrate transporter like domains"/>
    <property type="match status" value="1"/>
</dbReference>
<dbReference type="GO" id="GO:0006857">
    <property type="term" value="P:oligopeptide transport"/>
    <property type="evidence" value="ECO:0007669"/>
    <property type="project" value="InterPro"/>
</dbReference>
<feature type="transmembrane region" description="Helical" evidence="7">
    <location>
        <begin position="173"/>
        <end position="190"/>
    </location>
</feature>
<dbReference type="InterPro" id="IPR018456">
    <property type="entry name" value="PTR2_symporter_CS"/>
</dbReference>
<dbReference type="GO" id="GO:0005886">
    <property type="term" value="C:plasma membrane"/>
    <property type="evidence" value="ECO:0007669"/>
    <property type="project" value="UniProtKB-SubCell"/>
</dbReference>
<name>A3QAH1_SHELP</name>
<keyword evidence="5 7" id="KW-1133">Transmembrane helix</keyword>
<evidence type="ECO:0000256" key="2">
    <source>
        <dbReference type="ARBA" id="ARBA00022448"/>
    </source>
</evidence>
<evidence type="ECO:0000313" key="9">
    <source>
        <dbReference type="EMBL" id="ABO22469.1"/>
    </source>
</evidence>
<organism evidence="9 10">
    <name type="scientific">Shewanella loihica (strain ATCC BAA-1088 / PV-4)</name>
    <dbReference type="NCBI Taxonomy" id="323850"/>
    <lineage>
        <taxon>Bacteria</taxon>
        <taxon>Pseudomonadati</taxon>
        <taxon>Pseudomonadota</taxon>
        <taxon>Gammaproteobacteria</taxon>
        <taxon>Alteromonadales</taxon>
        <taxon>Shewanellaceae</taxon>
        <taxon>Shewanella</taxon>
    </lineage>
</organism>
<evidence type="ECO:0000256" key="5">
    <source>
        <dbReference type="ARBA" id="ARBA00022989"/>
    </source>
</evidence>
<feature type="transmembrane region" description="Helical" evidence="7">
    <location>
        <begin position="202"/>
        <end position="224"/>
    </location>
</feature>
<dbReference type="STRING" id="323850.Shew_0597"/>
<dbReference type="InterPro" id="IPR011701">
    <property type="entry name" value="MFS"/>
</dbReference>
<dbReference type="Proteomes" id="UP000001558">
    <property type="component" value="Chromosome"/>
</dbReference>
<keyword evidence="4 7" id="KW-0812">Transmembrane</keyword>
<sequence>MPGRLKMNNNSKSTEAPRFPRIFWIANGVELLERAAYYGVFIVITLYLSRILGFSDVEAAWLAGSFSAGLYFLPTFSGALADKIGFRGALLLAFGLLTIGYASLAIFPALIESQGLVEYGKETIYHGLKEADIRWAIVPILIVIMIGGSFIKAVITGTVALSTTAETRAKGFSIFYMMVNIGAFSGKTVVKPLRESMGDLGLINLNYFAATMTLIAFFSIMLFFKSTEENRSGKSLGEIWQALLKVLSNGRLIALILIITGFWMVQHQLYATMPKYVLRMAGEGSSPSWYANVNPLVVFLCVSFVTGMMAKRSALTSMTVGMFIMPVSALLMASGNMFAGSETILGMHPIAAMMIIGIVFQGLAECFISPRFLEYFSLQAPKGEEGLYLGFSHLHSFISSLLGFGLSGYLLEAYCPDPRVYNDHAAWVEASAHAHYIWYVFAAIASVSAVSLIIYGAVIKRIDAKNDTDAEMATA</sequence>
<dbReference type="PANTHER" id="PTHR23517:SF2">
    <property type="entry name" value="MULTIDRUG RESISTANCE PROTEIN MDTH"/>
    <property type="match status" value="1"/>
</dbReference>
<dbReference type="InterPro" id="IPR050171">
    <property type="entry name" value="MFS_Transporters"/>
</dbReference>
<feature type="transmembrane region" description="Helical" evidence="7">
    <location>
        <begin position="320"/>
        <end position="339"/>
    </location>
</feature>
<feature type="transmembrane region" description="Helical" evidence="7">
    <location>
        <begin position="88"/>
        <end position="111"/>
    </location>
</feature>
<dbReference type="InterPro" id="IPR036259">
    <property type="entry name" value="MFS_trans_sf"/>
</dbReference>
<keyword evidence="10" id="KW-1185">Reference proteome</keyword>
<dbReference type="eggNOG" id="COG3104">
    <property type="taxonomic scope" value="Bacteria"/>
</dbReference>
<comment type="subcellular location">
    <subcellularLocation>
        <location evidence="1">Cell membrane</location>
        <topology evidence="1">Multi-pass membrane protein</topology>
    </subcellularLocation>
</comment>
<feature type="domain" description="Major facilitator superfamily (MFS) profile" evidence="8">
    <location>
        <begin position="22"/>
        <end position="460"/>
    </location>
</feature>
<dbReference type="PANTHER" id="PTHR23517">
    <property type="entry name" value="RESISTANCE PROTEIN MDTM, PUTATIVE-RELATED-RELATED"/>
    <property type="match status" value="1"/>
</dbReference>
<feature type="transmembrane region" description="Helical" evidence="7">
    <location>
        <begin position="289"/>
        <end position="308"/>
    </location>
</feature>
<keyword evidence="6 7" id="KW-0472">Membrane</keyword>
<dbReference type="PROSITE" id="PS01023">
    <property type="entry name" value="PTR2_2"/>
    <property type="match status" value="1"/>
</dbReference>
<feature type="transmembrane region" description="Helical" evidence="7">
    <location>
        <begin position="135"/>
        <end position="161"/>
    </location>
</feature>